<dbReference type="GO" id="GO:0003676">
    <property type="term" value="F:nucleic acid binding"/>
    <property type="evidence" value="ECO:0007669"/>
    <property type="project" value="InterPro"/>
</dbReference>
<dbReference type="CDD" id="cd02440">
    <property type="entry name" value="AdoMet_MTases"/>
    <property type="match status" value="1"/>
</dbReference>
<dbReference type="InterPro" id="IPR007848">
    <property type="entry name" value="Small_mtfrase_dom"/>
</dbReference>
<dbReference type="OrthoDB" id="419617at2759"/>
<dbReference type="STRING" id="195883.A0A482XA85"/>
<dbReference type="Gene3D" id="3.40.50.150">
    <property type="entry name" value="Vaccinia Virus protein VP39"/>
    <property type="match status" value="1"/>
</dbReference>
<dbReference type="PANTHER" id="PTHR23290">
    <property type="entry name" value="RRNA N6-ADENOSINE-METHYLTRANSFERASE METTL5"/>
    <property type="match status" value="1"/>
</dbReference>
<dbReference type="InterPro" id="IPR029063">
    <property type="entry name" value="SAM-dependent_MTases_sf"/>
</dbReference>
<name>A0A482XA85_LAOST</name>
<dbReference type="AlphaFoldDB" id="A0A482XA85"/>
<comment type="caution">
    <text evidence="4">The sequence shown here is derived from an EMBL/GenBank/DDBJ whole genome shotgun (WGS) entry which is preliminary data.</text>
</comment>
<dbReference type="PROSITE" id="PS00092">
    <property type="entry name" value="N6_MTASE"/>
    <property type="match status" value="1"/>
</dbReference>
<sequence>MSGIKLKQLEQWLQQVDGFDEGGGKVDLEQYTTPPHLAACFLHSVRHHLEGKMVADLGCGPGVLSVGAAILGCHYCLGFEIDADALDVYRRNLDEFEISNCDAIQCDVIGGIPSRFDKCFDTVVMNPPFGTRQSGADVKFVEAGLRLARSHLYSLHKTSTRKHITSLANAMPGVSVKVVAELRYNLPHTYKFHKRDSVDINVDLVRFSYE</sequence>
<dbReference type="EMBL" id="QKKF02014716">
    <property type="protein sequence ID" value="RZF42597.1"/>
    <property type="molecule type" value="Genomic_DNA"/>
</dbReference>
<dbReference type="InParanoid" id="A0A482XA85"/>
<dbReference type="InterPro" id="IPR002052">
    <property type="entry name" value="DNA_methylase_N6_adenine_CS"/>
</dbReference>
<dbReference type="FunCoup" id="A0A482XA85">
    <property type="interactions" value="1123"/>
</dbReference>
<organism evidence="4 5">
    <name type="scientific">Laodelphax striatellus</name>
    <name type="common">Small brown planthopper</name>
    <name type="synonym">Delphax striatella</name>
    <dbReference type="NCBI Taxonomy" id="195883"/>
    <lineage>
        <taxon>Eukaryota</taxon>
        <taxon>Metazoa</taxon>
        <taxon>Ecdysozoa</taxon>
        <taxon>Arthropoda</taxon>
        <taxon>Hexapoda</taxon>
        <taxon>Insecta</taxon>
        <taxon>Pterygota</taxon>
        <taxon>Neoptera</taxon>
        <taxon>Paraneoptera</taxon>
        <taxon>Hemiptera</taxon>
        <taxon>Auchenorrhyncha</taxon>
        <taxon>Fulgoroidea</taxon>
        <taxon>Delphacidae</taxon>
        <taxon>Criomorphinae</taxon>
        <taxon>Laodelphax</taxon>
    </lineage>
</organism>
<proteinExistence type="inferred from homology"/>
<reference evidence="4 5" key="1">
    <citation type="journal article" date="2017" name="Gigascience">
        <title>Genome sequence of the small brown planthopper, Laodelphax striatellus.</title>
        <authorList>
            <person name="Zhu J."/>
            <person name="Jiang F."/>
            <person name="Wang X."/>
            <person name="Yang P."/>
            <person name="Bao Y."/>
            <person name="Zhao W."/>
            <person name="Wang W."/>
            <person name="Lu H."/>
            <person name="Wang Q."/>
            <person name="Cui N."/>
            <person name="Li J."/>
            <person name="Chen X."/>
            <person name="Luo L."/>
            <person name="Yu J."/>
            <person name="Kang L."/>
            <person name="Cui F."/>
        </authorList>
    </citation>
    <scope>NUCLEOTIDE SEQUENCE [LARGE SCALE GENOMIC DNA]</scope>
    <source>
        <strain evidence="4">Lst14</strain>
    </source>
</reference>
<dbReference type="SUPFAM" id="SSF53335">
    <property type="entry name" value="S-adenosyl-L-methionine-dependent methyltransferases"/>
    <property type="match status" value="1"/>
</dbReference>
<evidence type="ECO:0000256" key="1">
    <source>
        <dbReference type="ARBA" id="ARBA00009741"/>
    </source>
</evidence>
<comment type="similarity">
    <text evidence="1">Belongs to the methyltransferase superfamily. PrmA family.</text>
</comment>
<keyword evidence="5" id="KW-1185">Reference proteome</keyword>
<dbReference type="PANTHER" id="PTHR23290:SF0">
    <property type="entry name" value="RRNA N6-ADENOSINE-METHYLTRANSFERASE METTL5"/>
    <property type="match status" value="1"/>
</dbReference>
<accession>A0A482XA85</accession>
<evidence type="ECO:0000256" key="2">
    <source>
        <dbReference type="ARBA" id="ARBA00041374"/>
    </source>
</evidence>
<dbReference type="GO" id="GO:0008988">
    <property type="term" value="F:rRNA (adenine-N6-)-methyltransferase activity"/>
    <property type="evidence" value="ECO:0007669"/>
    <property type="project" value="TreeGrafter"/>
</dbReference>
<evidence type="ECO:0000313" key="4">
    <source>
        <dbReference type="EMBL" id="RZF42597.1"/>
    </source>
</evidence>
<dbReference type="SMR" id="A0A482XA85"/>
<dbReference type="InterPro" id="IPR051720">
    <property type="entry name" value="rRNA_MeTrfase/Polyamine_Synth"/>
</dbReference>
<protein>
    <recommendedName>
        <fullName evidence="2">Methyltransferase-like protein 5</fullName>
    </recommendedName>
</protein>
<dbReference type="Pfam" id="PF05175">
    <property type="entry name" value="MTS"/>
    <property type="match status" value="1"/>
</dbReference>
<gene>
    <name evidence="4" type="ORF">LSTR_LSTR001392</name>
</gene>
<feature type="domain" description="Methyltransferase small" evidence="3">
    <location>
        <begin position="42"/>
        <end position="152"/>
    </location>
</feature>
<dbReference type="Proteomes" id="UP000291343">
    <property type="component" value="Unassembled WGS sequence"/>
</dbReference>
<evidence type="ECO:0000259" key="3">
    <source>
        <dbReference type="Pfam" id="PF05175"/>
    </source>
</evidence>
<evidence type="ECO:0000313" key="5">
    <source>
        <dbReference type="Proteomes" id="UP000291343"/>
    </source>
</evidence>